<name>A0A1G2QA39_9BACT</name>
<evidence type="ECO:0000256" key="2">
    <source>
        <dbReference type="ARBA" id="ARBA00023015"/>
    </source>
</evidence>
<dbReference type="PROSITE" id="PS01063">
    <property type="entry name" value="SIGMA70_ECF"/>
    <property type="match status" value="1"/>
</dbReference>
<feature type="domain" description="RNA polymerase sigma-70 region 2" evidence="7">
    <location>
        <begin position="26"/>
        <end position="93"/>
    </location>
</feature>
<comment type="caution">
    <text evidence="9">The sequence shown here is derived from an EMBL/GenBank/DDBJ whole genome shotgun (WGS) entry which is preliminary data.</text>
</comment>
<keyword evidence="5 6" id="KW-0804">Transcription</keyword>
<keyword evidence="4 6" id="KW-0238">DNA-binding</keyword>
<dbReference type="SUPFAM" id="SSF88659">
    <property type="entry name" value="Sigma3 and sigma4 domains of RNA polymerase sigma factors"/>
    <property type="match status" value="1"/>
</dbReference>
<dbReference type="Pfam" id="PF04542">
    <property type="entry name" value="Sigma70_r2"/>
    <property type="match status" value="1"/>
</dbReference>
<evidence type="ECO:0000313" key="10">
    <source>
        <dbReference type="Proteomes" id="UP000176494"/>
    </source>
</evidence>
<evidence type="ECO:0000256" key="3">
    <source>
        <dbReference type="ARBA" id="ARBA00023082"/>
    </source>
</evidence>
<evidence type="ECO:0000256" key="5">
    <source>
        <dbReference type="ARBA" id="ARBA00023163"/>
    </source>
</evidence>
<keyword evidence="2 6" id="KW-0805">Transcription regulation</keyword>
<dbReference type="InterPro" id="IPR013249">
    <property type="entry name" value="RNA_pol_sigma70_r4_t2"/>
</dbReference>
<dbReference type="Pfam" id="PF08281">
    <property type="entry name" value="Sigma70_r4_2"/>
    <property type="match status" value="1"/>
</dbReference>
<evidence type="ECO:0000313" key="9">
    <source>
        <dbReference type="EMBL" id="OHA57009.1"/>
    </source>
</evidence>
<dbReference type="PANTHER" id="PTHR43133:SF51">
    <property type="entry name" value="RNA POLYMERASE SIGMA FACTOR"/>
    <property type="match status" value="1"/>
</dbReference>
<accession>A0A1G2QA39</accession>
<dbReference type="InterPro" id="IPR013325">
    <property type="entry name" value="RNA_pol_sigma_r2"/>
</dbReference>
<reference evidence="9 10" key="1">
    <citation type="journal article" date="2016" name="Nat. Commun.">
        <title>Thousands of microbial genomes shed light on interconnected biogeochemical processes in an aquifer system.</title>
        <authorList>
            <person name="Anantharaman K."/>
            <person name="Brown C.T."/>
            <person name="Hug L.A."/>
            <person name="Sharon I."/>
            <person name="Castelle C.J."/>
            <person name="Probst A.J."/>
            <person name="Thomas B.C."/>
            <person name="Singh A."/>
            <person name="Wilkins M.J."/>
            <person name="Karaoz U."/>
            <person name="Brodie E.L."/>
            <person name="Williams K.H."/>
            <person name="Hubbard S.S."/>
            <person name="Banfield J.F."/>
        </authorList>
    </citation>
    <scope>NUCLEOTIDE SEQUENCE [LARGE SCALE GENOMIC DNA]</scope>
</reference>
<dbReference type="CDD" id="cd06171">
    <property type="entry name" value="Sigma70_r4"/>
    <property type="match status" value="1"/>
</dbReference>
<dbReference type="InterPro" id="IPR036388">
    <property type="entry name" value="WH-like_DNA-bd_sf"/>
</dbReference>
<dbReference type="PANTHER" id="PTHR43133">
    <property type="entry name" value="RNA POLYMERASE ECF-TYPE SIGMA FACTO"/>
    <property type="match status" value="1"/>
</dbReference>
<organism evidence="9 10">
    <name type="scientific">Candidatus Vogelbacteria bacterium GWA1_51_14</name>
    <dbReference type="NCBI Taxonomy" id="1802435"/>
    <lineage>
        <taxon>Bacteria</taxon>
        <taxon>Candidatus Vogeliibacteriota</taxon>
    </lineage>
</organism>
<dbReference type="InterPro" id="IPR000838">
    <property type="entry name" value="RNA_pol_sigma70_ECF_CS"/>
</dbReference>
<evidence type="ECO:0000259" key="8">
    <source>
        <dbReference type="Pfam" id="PF08281"/>
    </source>
</evidence>
<dbReference type="Gene3D" id="1.10.1740.10">
    <property type="match status" value="1"/>
</dbReference>
<dbReference type="InterPro" id="IPR014284">
    <property type="entry name" value="RNA_pol_sigma-70_dom"/>
</dbReference>
<evidence type="ECO:0000256" key="6">
    <source>
        <dbReference type="RuleBase" id="RU000716"/>
    </source>
</evidence>
<sequence length="191" mass="22546">MTDTHLTDEQVAARVQAGQAEFFGILVERYEAKLRRYARKFLFGQEDVDDLLQEVFLKAYINIQSFDTGRQFSPWLYRIAHNEFVNTLRERVRKPLDFLDLEVVLPQLRAKEKADDLAQREDIKQMLDRALSQISGKYREALLLYYYEDLNYQSIAEVLHLPISTVGVRLTRGRAELKKIIKQIDQDYDRN</sequence>
<dbReference type="GO" id="GO:0003677">
    <property type="term" value="F:DNA binding"/>
    <property type="evidence" value="ECO:0007669"/>
    <property type="project" value="UniProtKB-KW"/>
</dbReference>
<dbReference type="EMBL" id="MHTG01000023">
    <property type="protein sequence ID" value="OHA57009.1"/>
    <property type="molecule type" value="Genomic_DNA"/>
</dbReference>
<keyword evidence="3 6" id="KW-0731">Sigma factor</keyword>
<dbReference type="InterPro" id="IPR013324">
    <property type="entry name" value="RNA_pol_sigma_r3/r4-like"/>
</dbReference>
<dbReference type="GO" id="GO:0006352">
    <property type="term" value="P:DNA-templated transcription initiation"/>
    <property type="evidence" value="ECO:0007669"/>
    <property type="project" value="InterPro"/>
</dbReference>
<dbReference type="GO" id="GO:0016987">
    <property type="term" value="F:sigma factor activity"/>
    <property type="evidence" value="ECO:0007669"/>
    <property type="project" value="UniProtKB-KW"/>
</dbReference>
<dbReference type="STRING" id="1802435.A2114_01205"/>
<dbReference type="InterPro" id="IPR007627">
    <property type="entry name" value="RNA_pol_sigma70_r2"/>
</dbReference>
<protein>
    <recommendedName>
        <fullName evidence="6">RNA polymerase sigma factor</fullName>
    </recommendedName>
</protein>
<feature type="domain" description="RNA polymerase sigma factor 70 region 4 type 2" evidence="8">
    <location>
        <begin position="125"/>
        <end position="177"/>
    </location>
</feature>
<evidence type="ECO:0000259" key="7">
    <source>
        <dbReference type="Pfam" id="PF04542"/>
    </source>
</evidence>
<evidence type="ECO:0000256" key="1">
    <source>
        <dbReference type="ARBA" id="ARBA00010641"/>
    </source>
</evidence>
<dbReference type="AlphaFoldDB" id="A0A1G2QA39"/>
<comment type="similarity">
    <text evidence="1 6">Belongs to the sigma-70 factor family. ECF subfamily.</text>
</comment>
<evidence type="ECO:0000256" key="4">
    <source>
        <dbReference type="ARBA" id="ARBA00023125"/>
    </source>
</evidence>
<dbReference type="Gene3D" id="1.10.10.10">
    <property type="entry name" value="Winged helix-like DNA-binding domain superfamily/Winged helix DNA-binding domain"/>
    <property type="match status" value="1"/>
</dbReference>
<dbReference type="NCBIfam" id="TIGR02937">
    <property type="entry name" value="sigma70-ECF"/>
    <property type="match status" value="1"/>
</dbReference>
<proteinExistence type="inferred from homology"/>
<dbReference type="SUPFAM" id="SSF88946">
    <property type="entry name" value="Sigma2 domain of RNA polymerase sigma factors"/>
    <property type="match status" value="1"/>
</dbReference>
<dbReference type="Proteomes" id="UP000176494">
    <property type="component" value="Unassembled WGS sequence"/>
</dbReference>
<gene>
    <name evidence="9" type="ORF">A2114_01205</name>
</gene>
<dbReference type="InterPro" id="IPR039425">
    <property type="entry name" value="RNA_pol_sigma-70-like"/>
</dbReference>